<dbReference type="RefSeq" id="WP_305992027.1">
    <property type="nucleotide sequence ID" value="NZ_JAVAMP010000004.1"/>
</dbReference>
<gene>
    <name evidence="1" type="ORF">Q5Y73_11425</name>
</gene>
<comment type="caution">
    <text evidence="1">The sequence shown here is derived from an EMBL/GenBank/DDBJ whole genome shotgun (WGS) entry which is preliminary data.</text>
</comment>
<dbReference type="Pfam" id="PF14305">
    <property type="entry name" value="ATPgrasp_TupA"/>
    <property type="match status" value="1"/>
</dbReference>
<sequence>MKELRPIFFRFIKVPLKVFKHMGGSGLLNWLSDEFYLKLVYWCETGKKLNTANPSTFNEKLQWLKLHDRKPEYTRYVDKYEVRSYIKQSIGEQYLIPHIGIYNTVEEIDWNALPNQFVLKCTHSSGRNIICTNKDRLDIKESKRKLNKWLKRNHYWYGREWPYKNIKARITCEEFISDTGKAPDDYKVLCFNGTVKLIQVHTNRFANHKQDFYDRNWRRTQISQEGSTSNTLLERPEHLNKMIQLSEKLASNMRHVRIDWFVVQGQLFFGEITFFDGSGFVEFDNHEDDHLLGSWIELTGY</sequence>
<accession>A0ABT9IZH0</accession>
<evidence type="ECO:0000313" key="2">
    <source>
        <dbReference type="Proteomes" id="UP001231941"/>
    </source>
</evidence>
<organism evidence="1 2">
    <name type="scientific">Chengkuizengella axinellae</name>
    <dbReference type="NCBI Taxonomy" id="3064388"/>
    <lineage>
        <taxon>Bacteria</taxon>
        <taxon>Bacillati</taxon>
        <taxon>Bacillota</taxon>
        <taxon>Bacilli</taxon>
        <taxon>Bacillales</taxon>
        <taxon>Paenibacillaceae</taxon>
        <taxon>Chengkuizengella</taxon>
    </lineage>
</organism>
<dbReference type="InterPro" id="IPR029465">
    <property type="entry name" value="ATPgrasp_TupA"/>
</dbReference>
<reference evidence="1 2" key="1">
    <citation type="submission" date="2023-08" db="EMBL/GenBank/DDBJ databases">
        <authorList>
            <person name="Park J.-S."/>
        </authorList>
    </citation>
    <scope>NUCLEOTIDE SEQUENCE [LARGE SCALE GENOMIC DNA]</scope>
    <source>
        <strain evidence="1 2">2205SS18-9</strain>
    </source>
</reference>
<proteinExistence type="predicted"/>
<keyword evidence="2" id="KW-1185">Reference proteome</keyword>
<evidence type="ECO:0000313" key="1">
    <source>
        <dbReference type="EMBL" id="MDP5274722.1"/>
    </source>
</evidence>
<name>A0ABT9IZH0_9BACL</name>
<dbReference type="Proteomes" id="UP001231941">
    <property type="component" value="Unassembled WGS sequence"/>
</dbReference>
<protein>
    <submittedName>
        <fullName evidence="1">ATP-grasp fold amidoligase family protein</fullName>
    </submittedName>
</protein>
<dbReference type="EMBL" id="JAVAMP010000004">
    <property type="protein sequence ID" value="MDP5274722.1"/>
    <property type="molecule type" value="Genomic_DNA"/>
</dbReference>